<geneLocation type="plasmid" evidence="1">
    <name>pRAO1</name>
</geneLocation>
<name>Q9ZN68_9GAMM</name>
<accession>Q9ZN68</accession>
<gene>
    <name evidence="1" type="primary">rep A</name>
</gene>
<keyword evidence="1" id="KW-0614">Plasmid</keyword>
<dbReference type="InterPro" id="IPR036390">
    <property type="entry name" value="WH_DNA-bd_sf"/>
</dbReference>
<organism evidence="1">
    <name type="scientific">Ruminobacter amylophilus</name>
    <dbReference type="NCBI Taxonomy" id="867"/>
    <lineage>
        <taxon>Bacteria</taxon>
        <taxon>Pseudomonadati</taxon>
        <taxon>Pseudomonadota</taxon>
        <taxon>Gammaproteobacteria</taxon>
        <taxon>Aeromonadales</taxon>
        <taxon>Succinivibrionaceae</taxon>
        <taxon>Ruminobacter</taxon>
    </lineage>
</organism>
<sequence>MDISVNVARQRIKPDQEFIFYFLTNMDSLISDPDITKQDIAVLMKYAAKMQYGNQISIAQADIAEDLGIDKSNVSKSVRKLTQKGVFLKERRSLVMNWKYLAKGNLTDFIKADKENSKLSKFQLVEDEE</sequence>
<reference evidence="1" key="1">
    <citation type="submission" date="1999-01" db="EMBL/GenBank/DDBJ databases">
        <title>Sequence analysis of Ruminobacter amylophilus plasmid pRAO1.</title>
        <authorList>
            <person name="Ogata K."/>
            <person name="Aminov R.I."/>
            <person name="Minato H."/>
            <person name="Tajima K."/>
            <person name="Nakamura M."/>
            <person name="Nagamine T."/>
            <person name="Benno Y."/>
        </authorList>
    </citation>
    <scope>NUCLEOTIDE SEQUENCE</scope>
    <source>
        <strain evidence="1">NIAH-3</strain>
        <plasmid evidence="1">pRAO1</plasmid>
    </source>
</reference>
<dbReference type="Pfam" id="PF13412">
    <property type="entry name" value="HTH_24"/>
    <property type="match status" value="1"/>
</dbReference>
<dbReference type="InterPro" id="IPR036388">
    <property type="entry name" value="WH-like_DNA-bd_sf"/>
</dbReference>
<dbReference type="AlphaFoldDB" id="Q9ZN68"/>
<evidence type="ECO:0000313" key="1">
    <source>
        <dbReference type="EMBL" id="BAA74510.1"/>
    </source>
</evidence>
<dbReference type="SUPFAM" id="SSF46785">
    <property type="entry name" value="Winged helix' DNA-binding domain"/>
    <property type="match status" value="1"/>
</dbReference>
<protein>
    <submittedName>
        <fullName evidence="1">Replication protein</fullName>
    </submittedName>
</protein>
<proteinExistence type="predicted"/>
<dbReference type="EMBL" id="AB022866">
    <property type="protein sequence ID" value="BAA74510.1"/>
    <property type="molecule type" value="Genomic_DNA"/>
</dbReference>
<dbReference type="Gene3D" id="1.10.10.10">
    <property type="entry name" value="Winged helix-like DNA-binding domain superfamily/Winged helix DNA-binding domain"/>
    <property type="match status" value="1"/>
</dbReference>